<evidence type="ECO:0000313" key="2">
    <source>
        <dbReference type="Proteomes" id="UP000515512"/>
    </source>
</evidence>
<proteinExistence type="predicted"/>
<reference evidence="1 2" key="1">
    <citation type="submission" date="2020-07" db="EMBL/GenBank/DDBJ databases">
        <authorList>
            <person name="Zhuang K."/>
            <person name="Ran Y."/>
        </authorList>
    </citation>
    <scope>NUCLEOTIDE SEQUENCE [LARGE SCALE GENOMIC DNA]</scope>
    <source>
        <strain evidence="1 2">WCH-YHL-001</strain>
    </source>
</reference>
<organism evidence="1 2">
    <name type="scientific">Nocardia huaxiensis</name>
    <dbReference type="NCBI Taxonomy" id="2755382"/>
    <lineage>
        <taxon>Bacteria</taxon>
        <taxon>Bacillati</taxon>
        <taxon>Actinomycetota</taxon>
        <taxon>Actinomycetes</taxon>
        <taxon>Mycobacteriales</taxon>
        <taxon>Nocardiaceae</taxon>
        <taxon>Nocardia</taxon>
    </lineage>
</organism>
<accession>A0A7D6VHG6</accession>
<dbReference type="KEGG" id="nhu:H0264_26460"/>
<evidence type="ECO:0008006" key="3">
    <source>
        <dbReference type="Google" id="ProtNLM"/>
    </source>
</evidence>
<evidence type="ECO:0000313" key="1">
    <source>
        <dbReference type="EMBL" id="QLY34682.1"/>
    </source>
</evidence>
<dbReference type="Proteomes" id="UP000515512">
    <property type="component" value="Chromosome"/>
</dbReference>
<dbReference type="EMBL" id="CP059399">
    <property type="protein sequence ID" value="QLY34682.1"/>
    <property type="molecule type" value="Genomic_DNA"/>
</dbReference>
<protein>
    <recommendedName>
        <fullName evidence="3">Mce-associated membrane protein</fullName>
    </recommendedName>
</protein>
<name>A0A7D6VHG6_9NOCA</name>
<dbReference type="AlphaFoldDB" id="A0A7D6VHG6"/>
<keyword evidence="2" id="KW-1185">Reference proteome</keyword>
<gene>
    <name evidence="1" type="ORF">H0264_26460</name>
</gene>
<sequence length="154" mass="16293">MIVIATLTTLLISARGDLSARDAAADDEQHARRVALDYAVGASTIDYRDTQAWYGKLKADTTTQLAAKFDATSAQLDQILLPLQWTSKASPIAAAVTSESAGIYKVSAFLNVTTTSAQNPQGGQSTVTYALTIDKNAGWKITEVGGMDNALPVK</sequence>